<dbReference type="EC" id="2.3.2.31" evidence="6"/>
<dbReference type="FunFam" id="3.30.40.10:FF:000230">
    <property type="entry name" value="RBR-type E3 ubiquitin transferase"/>
    <property type="match status" value="1"/>
</dbReference>
<feature type="domain" description="RING-type" evidence="14">
    <location>
        <begin position="80"/>
        <end position="125"/>
    </location>
</feature>
<dbReference type="InterPro" id="IPR001841">
    <property type="entry name" value="Znf_RING"/>
</dbReference>
<dbReference type="InterPro" id="IPR044066">
    <property type="entry name" value="TRIAD_supradom"/>
</dbReference>
<evidence type="ECO:0000256" key="4">
    <source>
        <dbReference type="ARBA" id="ARBA00004906"/>
    </source>
</evidence>
<dbReference type="GO" id="GO:0016567">
    <property type="term" value="P:protein ubiquitination"/>
    <property type="evidence" value="ECO:0007669"/>
    <property type="project" value="UniProtKB-UniPathway"/>
</dbReference>
<dbReference type="PROSITE" id="PS51873">
    <property type="entry name" value="TRIAD"/>
    <property type="match status" value="2"/>
</dbReference>
<dbReference type="CDD" id="cd22584">
    <property type="entry name" value="Rcat_RBR_unk"/>
    <property type="match status" value="1"/>
</dbReference>
<comment type="cofactor">
    <cofactor evidence="2">
        <name>Zn(2+)</name>
        <dbReference type="ChEBI" id="CHEBI:29105"/>
    </cofactor>
</comment>
<name>A0A6A3D7S6_HIBSY</name>
<evidence type="ECO:0000256" key="7">
    <source>
        <dbReference type="ARBA" id="ARBA00022679"/>
    </source>
</evidence>
<evidence type="ECO:0000256" key="11">
    <source>
        <dbReference type="ARBA" id="ARBA00022786"/>
    </source>
</evidence>
<organism evidence="16 17">
    <name type="scientific">Hibiscus syriacus</name>
    <name type="common">Rose of Sharon</name>
    <dbReference type="NCBI Taxonomy" id="106335"/>
    <lineage>
        <taxon>Eukaryota</taxon>
        <taxon>Viridiplantae</taxon>
        <taxon>Streptophyta</taxon>
        <taxon>Embryophyta</taxon>
        <taxon>Tracheophyta</taxon>
        <taxon>Spermatophyta</taxon>
        <taxon>Magnoliopsida</taxon>
        <taxon>eudicotyledons</taxon>
        <taxon>Gunneridae</taxon>
        <taxon>Pentapetalae</taxon>
        <taxon>rosids</taxon>
        <taxon>malvids</taxon>
        <taxon>Malvales</taxon>
        <taxon>Malvaceae</taxon>
        <taxon>Malvoideae</taxon>
        <taxon>Hibiscus</taxon>
    </lineage>
</organism>
<comment type="function">
    <text evidence="3">Might act as an E3 ubiquitin-protein ligase, or as part of E3 complex, which accepts ubiquitin from specific E2 ubiquitin-conjugating enzymes and then transfers it to substrates.</text>
</comment>
<keyword evidence="12" id="KW-0862">Zinc</keyword>
<dbReference type="AlphaFoldDB" id="A0A6A3D7S6"/>
<keyword evidence="17" id="KW-1185">Reference proteome</keyword>
<dbReference type="UniPathway" id="UPA00143"/>
<keyword evidence="8" id="KW-0479">Metal-binding</keyword>
<gene>
    <name evidence="16" type="ORF">F3Y22_tig00000340pilonHSYRG00143</name>
</gene>
<keyword evidence="7" id="KW-0808">Transferase</keyword>
<dbReference type="PROSITE" id="PS50089">
    <property type="entry name" value="ZF_RING_2"/>
    <property type="match status" value="2"/>
</dbReference>
<evidence type="ECO:0000256" key="3">
    <source>
        <dbReference type="ARBA" id="ARBA00003976"/>
    </source>
</evidence>
<dbReference type="InterPro" id="IPR002867">
    <property type="entry name" value="IBR_dom"/>
</dbReference>
<evidence type="ECO:0000256" key="12">
    <source>
        <dbReference type="ARBA" id="ARBA00022833"/>
    </source>
</evidence>
<evidence type="ECO:0000256" key="6">
    <source>
        <dbReference type="ARBA" id="ARBA00012251"/>
    </source>
</evidence>
<evidence type="ECO:0000256" key="13">
    <source>
        <dbReference type="PROSITE-ProRule" id="PRU00175"/>
    </source>
</evidence>
<dbReference type="InterPro" id="IPR013083">
    <property type="entry name" value="Znf_RING/FYVE/PHD"/>
</dbReference>
<comment type="catalytic activity">
    <reaction evidence="1">
        <text>[E2 ubiquitin-conjugating enzyme]-S-ubiquitinyl-L-cysteine + [acceptor protein]-L-lysine = [E2 ubiquitin-conjugating enzyme]-L-cysteine + [acceptor protein]-N(6)-ubiquitinyl-L-lysine.</text>
        <dbReference type="EC" id="2.3.2.31"/>
    </reaction>
</comment>
<dbReference type="SUPFAM" id="SSF57850">
    <property type="entry name" value="RING/U-box"/>
    <property type="match status" value="3"/>
</dbReference>
<dbReference type="Gene3D" id="1.20.120.1750">
    <property type="match status" value="1"/>
</dbReference>
<comment type="caution">
    <text evidence="16">The sequence shown here is derived from an EMBL/GenBank/DDBJ whole genome shotgun (WGS) entry which is preliminary data.</text>
</comment>
<comment type="similarity">
    <text evidence="5">Belongs to the RBR family. Ariadne subfamily.</text>
</comment>
<dbReference type="InterPro" id="IPR031127">
    <property type="entry name" value="E3_UB_ligase_RBR"/>
</dbReference>
<dbReference type="PANTHER" id="PTHR11685">
    <property type="entry name" value="RBR FAMILY RING FINGER AND IBR DOMAIN-CONTAINING"/>
    <property type="match status" value="1"/>
</dbReference>
<evidence type="ECO:0000256" key="10">
    <source>
        <dbReference type="ARBA" id="ARBA00022771"/>
    </source>
</evidence>
<dbReference type="Gene3D" id="3.30.40.10">
    <property type="entry name" value="Zinc/RING finger domain, C3HC4 (zinc finger)"/>
    <property type="match status" value="2"/>
</dbReference>
<dbReference type="Proteomes" id="UP000436088">
    <property type="component" value="Unassembled WGS sequence"/>
</dbReference>
<evidence type="ECO:0000256" key="1">
    <source>
        <dbReference type="ARBA" id="ARBA00001798"/>
    </source>
</evidence>
<proteinExistence type="inferred from homology"/>
<comment type="pathway">
    <text evidence="4">Protein modification; protein ubiquitination.</text>
</comment>
<evidence type="ECO:0000256" key="9">
    <source>
        <dbReference type="ARBA" id="ARBA00022737"/>
    </source>
</evidence>
<dbReference type="EMBL" id="VEPZ02000032">
    <property type="protein sequence ID" value="KAE8735269.1"/>
    <property type="molecule type" value="Genomic_DNA"/>
</dbReference>
<keyword evidence="9" id="KW-0677">Repeat</keyword>
<keyword evidence="11" id="KW-0833">Ubl conjugation pathway</keyword>
<feature type="domain" description="RING-type" evidence="15">
    <location>
        <begin position="326"/>
        <end position="472"/>
    </location>
</feature>
<dbReference type="Pfam" id="PF01485">
    <property type="entry name" value="IBR"/>
    <property type="match status" value="1"/>
</dbReference>
<feature type="domain" description="RING-type" evidence="15">
    <location>
        <begin position="76"/>
        <end position="254"/>
    </location>
</feature>
<dbReference type="GO" id="GO:0061630">
    <property type="term" value="F:ubiquitin protein ligase activity"/>
    <property type="evidence" value="ECO:0007669"/>
    <property type="project" value="UniProtKB-EC"/>
</dbReference>
<evidence type="ECO:0000256" key="8">
    <source>
        <dbReference type="ARBA" id="ARBA00022723"/>
    </source>
</evidence>
<evidence type="ECO:0000259" key="15">
    <source>
        <dbReference type="PROSITE" id="PS51873"/>
    </source>
</evidence>
<dbReference type="GO" id="GO:0008270">
    <property type="term" value="F:zinc ion binding"/>
    <property type="evidence" value="ECO:0007669"/>
    <property type="project" value="UniProtKB-KW"/>
</dbReference>
<keyword evidence="10 13" id="KW-0863">Zinc-finger</keyword>
<evidence type="ECO:0000313" key="16">
    <source>
        <dbReference type="EMBL" id="KAE8735269.1"/>
    </source>
</evidence>
<reference evidence="16" key="1">
    <citation type="submission" date="2019-09" db="EMBL/GenBank/DDBJ databases">
        <title>Draft genome information of white flower Hibiscus syriacus.</title>
        <authorList>
            <person name="Kim Y.-M."/>
        </authorList>
    </citation>
    <scope>NUCLEOTIDE SEQUENCE [LARGE SCALE GENOMIC DNA]</scope>
    <source>
        <strain evidence="16">YM2019G1</strain>
    </source>
</reference>
<sequence length="472" mass="52982">MVIFQGPNLKLKFTSLHFSFTQKSRKFGCKLGKFLNGVIREVHDAKDPHIDDESEEIFFTPRESLDRLGYEIGDGNCYDCGICGEMKLVDDSFDVRGCSHFYCVDCTVKFIESKLDDNVSSIKCPEPDCEGVLDPEFSARSFPGICLTDGGTPFVNLPSLAPRNSIVAWHSGLSCAKFRELEPLGPDALFADLAKRKSWKRCPHCKNYVEKSSGCNYMKCKCGKAFCYDCGATSTSSITHICYNSEKTSVDGDLSRTQSQIEVHISSYFVTQKSRKIGCKLGKFLNGVIREVHDAKDPLIDDENEEIFFTPRESLDSLGYEIGDGSGYGCGICGEMKPVDDSFDVRGCSHFYCVDCTVKFIESKLDYNVSSIKCPESDCEGVLDPEFCREILPWDLFNRWGNALCESAFFGSEKFYCPFRDCSALLINDGKRVIKKYRCPFCKRAVQGSLALWSELHQVSETRIPWPGCSVR</sequence>
<evidence type="ECO:0000313" key="17">
    <source>
        <dbReference type="Proteomes" id="UP000436088"/>
    </source>
</evidence>
<evidence type="ECO:0000256" key="2">
    <source>
        <dbReference type="ARBA" id="ARBA00001947"/>
    </source>
</evidence>
<evidence type="ECO:0000256" key="5">
    <source>
        <dbReference type="ARBA" id="ARBA00005884"/>
    </source>
</evidence>
<protein>
    <recommendedName>
        <fullName evidence="6">RBR-type E3 ubiquitin transferase</fullName>
        <ecNumber evidence="6">2.3.2.31</ecNumber>
    </recommendedName>
</protein>
<evidence type="ECO:0000259" key="14">
    <source>
        <dbReference type="PROSITE" id="PS50089"/>
    </source>
</evidence>
<feature type="domain" description="RING-type" evidence="14">
    <location>
        <begin position="330"/>
        <end position="375"/>
    </location>
</feature>
<accession>A0A6A3D7S6</accession>